<evidence type="ECO:0000256" key="9">
    <source>
        <dbReference type="ARBA" id="ARBA00023204"/>
    </source>
</evidence>
<evidence type="ECO:0000256" key="8">
    <source>
        <dbReference type="ARBA" id="ARBA00023014"/>
    </source>
</evidence>
<dbReference type="PANTHER" id="PTHR33693:SF9">
    <property type="entry name" value="TYPE-4 URACIL-DNA GLYCOSYLASE"/>
    <property type="match status" value="1"/>
</dbReference>
<keyword evidence="5" id="KW-0227">DNA damage</keyword>
<evidence type="ECO:0000256" key="4">
    <source>
        <dbReference type="ARBA" id="ARBA00022723"/>
    </source>
</evidence>
<keyword evidence="4" id="KW-0479">Metal-binding</keyword>
<dbReference type="GO" id="GO:0097506">
    <property type="term" value="F:deaminated base DNA N-glycosylase activity"/>
    <property type="evidence" value="ECO:0007669"/>
    <property type="project" value="UniProtKB-ARBA"/>
</dbReference>
<name>C1B8W2_RHOOB</name>
<dbReference type="HOGENOM" id="CLU_044815_1_3_11"/>
<dbReference type="SMART" id="SM00987">
    <property type="entry name" value="UreE_C"/>
    <property type="match status" value="1"/>
</dbReference>
<dbReference type="OrthoDB" id="5290748at2"/>
<evidence type="ECO:0000256" key="7">
    <source>
        <dbReference type="ARBA" id="ARBA00023004"/>
    </source>
</evidence>
<evidence type="ECO:0000313" key="12">
    <source>
        <dbReference type="Proteomes" id="UP000002212"/>
    </source>
</evidence>
<organism evidence="11 12">
    <name type="scientific">Rhodococcus opacus (strain B4)</name>
    <dbReference type="NCBI Taxonomy" id="632772"/>
    <lineage>
        <taxon>Bacteria</taxon>
        <taxon>Bacillati</taxon>
        <taxon>Actinomycetota</taxon>
        <taxon>Actinomycetes</taxon>
        <taxon>Mycobacteriales</taxon>
        <taxon>Nocardiaceae</taxon>
        <taxon>Rhodococcus</taxon>
    </lineage>
</organism>
<dbReference type="CDD" id="cd10030">
    <property type="entry name" value="UDG-F4_TTUDGA_SPO1dp_like"/>
    <property type="match status" value="1"/>
</dbReference>
<evidence type="ECO:0000256" key="1">
    <source>
        <dbReference type="ARBA" id="ARBA00006521"/>
    </source>
</evidence>
<keyword evidence="8" id="KW-0411">Iron-sulfur</keyword>
<proteinExistence type="inferred from homology"/>
<dbReference type="GO" id="GO:0046872">
    <property type="term" value="F:metal ion binding"/>
    <property type="evidence" value="ECO:0007669"/>
    <property type="project" value="UniProtKB-KW"/>
</dbReference>
<evidence type="ECO:0000313" key="11">
    <source>
        <dbReference type="EMBL" id="BAH52115.1"/>
    </source>
</evidence>
<dbReference type="InterPro" id="IPR036895">
    <property type="entry name" value="Uracil-DNA_glycosylase-like_sf"/>
</dbReference>
<dbReference type="SUPFAM" id="SSF52141">
    <property type="entry name" value="Uracil-DNA glycosylase-like"/>
    <property type="match status" value="1"/>
</dbReference>
<dbReference type="GO" id="GO:0006281">
    <property type="term" value="P:DNA repair"/>
    <property type="evidence" value="ECO:0007669"/>
    <property type="project" value="UniProtKB-KW"/>
</dbReference>
<reference evidence="11 12" key="1">
    <citation type="submission" date="2009-03" db="EMBL/GenBank/DDBJ databases">
        <title>Comparison of the complete genome sequences of Rhodococcus erythropolis PR4 and Rhodococcus opacus B4.</title>
        <authorList>
            <person name="Takarada H."/>
            <person name="Sekine M."/>
            <person name="Hosoyama A."/>
            <person name="Yamada R."/>
            <person name="Fujisawa T."/>
            <person name="Omata S."/>
            <person name="Shimizu A."/>
            <person name="Tsukatani N."/>
            <person name="Tanikawa S."/>
            <person name="Fujita N."/>
            <person name="Harayama S."/>
        </authorList>
    </citation>
    <scope>NUCLEOTIDE SEQUENCE [LARGE SCALE GENOMIC DNA]</scope>
    <source>
        <strain evidence="11 12">B4</strain>
    </source>
</reference>
<dbReference type="STRING" id="632772.ROP_38680"/>
<dbReference type="NCBIfam" id="TIGR00758">
    <property type="entry name" value="UDG_fam4"/>
    <property type="match status" value="1"/>
</dbReference>
<evidence type="ECO:0000256" key="3">
    <source>
        <dbReference type="ARBA" id="ARBA00022485"/>
    </source>
</evidence>
<keyword evidence="11" id="KW-0326">Glycosidase</keyword>
<evidence type="ECO:0000256" key="5">
    <source>
        <dbReference type="ARBA" id="ARBA00022763"/>
    </source>
</evidence>
<dbReference type="InterPro" id="IPR005122">
    <property type="entry name" value="Uracil-DNA_glycosylase-like"/>
</dbReference>
<dbReference type="AlphaFoldDB" id="C1B8W2"/>
<sequence length="223" mass="23850">MSRATKPSAAPFVPDTVDLDKLSHAAEGCRGCDLYRDAGQTVFGAGSRSARMMLVGEQPGDQEDRAGEPFVGPAGKLLNKALDAADIDRDLTYVTNAVKHFKFIPAERGKRRIHKKPNRTEIVACRPWLIAELAAVQPDVLVCLGATAAQALLGPSFRLTEHHGELLHLDGEVDVDVDPDVFATIHPSAVLRGPSAVLRGPSEDRDDAFDALVADLKKAAAAL</sequence>
<evidence type="ECO:0000256" key="2">
    <source>
        <dbReference type="ARBA" id="ARBA00019403"/>
    </source>
</evidence>
<keyword evidence="9" id="KW-0234">DNA repair</keyword>
<dbReference type="Gene3D" id="3.40.470.10">
    <property type="entry name" value="Uracil-DNA glycosylase-like domain"/>
    <property type="match status" value="1"/>
</dbReference>
<protein>
    <recommendedName>
        <fullName evidence="2">Type-4 uracil-DNA glycosylase</fullName>
    </recommendedName>
</protein>
<evidence type="ECO:0000259" key="10">
    <source>
        <dbReference type="SMART" id="SM00986"/>
    </source>
</evidence>
<accession>C1B8W2</accession>
<dbReference type="Pfam" id="PF03167">
    <property type="entry name" value="UDG"/>
    <property type="match status" value="1"/>
</dbReference>
<dbReference type="GO" id="GO:0051539">
    <property type="term" value="F:4 iron, 4 sulfur cluster binding"/>
    <property type="evidence" value="ECO:0007669"/>
    <property type="project" value="UniProtKB-KW"/>
</dbReference>
<dbReference type="NCBIfam" id="TIGR03914">
    <property type="entry name" value="UDG_fam_dom"/>
    <property type="match status" value="1"/>
</dbReference>
<dbReference type="PATRIC" id="fig|632772.20.peg.4059"/>
<dbReference type="InterPro" id="IPR051536">
    <property type="entry name" value="UDG_Type-4/5"/>
</dbReference>
<dbReference type="EMBL" id="AP011115">
    <property type="protein sequence ID" value="BAH52115.1"/>
    <property type="molecule type" value="Genomic_DNA"/>
</dbReference>
<gene>
    <name evidence="11" type="ordered locus">ROP_38680</name>
</gene>
<dbReference type="SMART" id="SM00986">
    <property type="entry name" value="UDG"/>
    <property type="match status" value="1"/>
</dbReference>
<dbReference type="KEGG" id="rop:ROP_38680"/>
<keyword evidence="3" id="KW-0004">4Fe-4S</keyword>
<feature type="domain" description="Uracil-DNA glycosylase-like" evidence="10">
    <location>
        <begin position="43"/>
        <end position="212"/>
    </location>
</feature>
<dbReference type="PANTHER" id="PTHR33693">
    <property type="entry name" value="TYPE-5 URACIL-DNA GLYCOSYLASE"/>
    <property type="match status" value="1"/>
</dbReference>
<keyword evidence="6 11" id="KW-0378">Hydrolase</keyword>
<comment type="similarity">
    <text evidence="1">Belongs to the uracil-DNA glycosylase (UDG) superfamily. Type 4 (UDGa) family.</text>
</comment>
<dbReference type="RefSeq" id="WP_012691054.1">
    <property type="nucleotide sequence ID" value="NC_012522.1"/>
</dbReference>
<evidence type="ECO:0000256" key="6">
    <source>
        <dbReference type="ARBA" id="ARBA00022801"/>
    </source>
</evidence>
<dbReference type="InterPro" id="IPR005273">
    <property type="entry name" value="Ura-DNA_glyco_family4"/>
</dbReference>
<dbReference type="Proteomes" id="UP000002212">
    <property type="component" value="Chromosome"/>
</dbReference>
<keyword evidence="7" id="KW-0408">Iron</keyword>